<keyword evidence="2" id="KW-1185">Reference proteome</keyword>
<evidence type="ECO:0000313" key="2">
    <source>
        <dbReference type="Proteomes" id="UP000667802"/>
    </source>
</evidence>
<proteinExistence type="predicted"/>
<comment type="caution">
    <text evidence="1">The sequence shown here is derived from an EMBL/GenBank/DDBJ whole genome shotgun (WGS) entry which is preliminary data.</text>
</comment>
<gene>
    <name evidence="1" type="ORF">G7B40_024410</name>
</gene>
<sequence>MKPNPPLQQNHSLLSTTPTCPNISHLRSAIVLPHLAQMRIRKRSPTVWQLIL</sequence>
<reference evidence="2" key="1">
    <citation type="journal article" date="2021" name="Science">
        <title>Hunting the eagle killer: A cyanobacterial neurotoxin causes vacuolar myelinopathy.</title>
        <authorList>
            <person name="Breinlinger S."/>
            <person name="Phillips T.J."/>
            <person name="Haram B.N."/>
            <person name="Mares J."/>
            <person name="Martinez Yerena J.A."/>
            <person name="Hrouzek P."/>
            <person name="Sobotka R."/>
            <person name="Henderson W.M."/>
            <person name="Schmieder P."/>
            <person name="Williams S.M."/>
            <person name="Lauderdale J.D."/>
            <person name="Wilde H.D."/>
            <person name="Gerrin W."/>
            <person name="Kust A."/>
            <person name="Washington J.W."/>
            <person name="Wagner C."/>
            <person name="Geier B."/>
            <person name="Liebeke M."/>
            <person name="Enke H."/>
            <person name="Niedermeyer T.H.J."/>
            <person name="Wilde S.B."/>
        </authorList>
    </citation>
    <scope>NUCLEOTIDE SEQUENCE [LARGE SCALE GENOMIC DNA]</scope>
    <source>
        <strain evidence="2">Thurmond2011</strain>
    </source>
</reference>
<organism evidence="1 2">
    <name type="scientific">Aetokthonos hydrillicola Thurmond2011</name>
    <dbReference type="NCBI Taxonomy" id="2712845"/>
    <lineage>
        <taxon>Bacteria</taxon>
        <taxon>Bacillati</taxon>
        <taxon>Cyanobacteriota</taxon>
        <taxon>Cyanophyceae</taxon>
        <taxon>Nostocales</taxon>
        <taxon>Hapalosiphonaceae</taxon>
        <taxon>Aetokthonos</taxon>
    </lineage>
</organism>
<accession>A0AAP5ICX4</accession>
<dbReference type="AlphaFoldDB" id="A0AAP5ICX4"/>
<dbReference type="RefSeq" id="WP_208344662.1">
    <property type="nucleotide sequence ID" value="NZ_CAWQFN010000525.1"/>
</dbReference>
<name>A0AAP5ICX4_9CYAN</name>
<dbReference type="EMBL" id="JAALHA020000014">
    <property type="protein sequence ID" value="MDR9897687.1"/>
    <property type="molecule type" value="Genomic_DNA"/>
</dbReference>
<dbReference type="Proteomes" id="UP000667802">
    <property type="component" value="Unassembled WGS sequence"/>
</dbReference>
<evidence type="ECO:0000313" key="1">
    <source>
        <dbReference type="EMBL" id="MDR9897687.1"/>
    </source>
</evidence>
<protein>
    <submittedName>
        <fullName evidence="1">Uncharacterized protein</fullName>
    </submittedName>
</protein>